<dbReference type="STRING" id="393003.SAMN05660461_4068"/>
<dbReference type="EMBL" id="FUZZ01000003">
    <property type="protein sequence ID" value="SKD08116.1"/>
    <property type="molecule type" value="Genomic_DNA"/>
</dbReference>
<dbReference type="AlphaFoldDB" id="A0A1T5P637"/>
<keyword evidence="5" id="KW-1185">Reference proteome</keyword>
<dbReference type="InterPro" id="IPR021729">
    <property type="entry name" value="DUF3298"/>
</dbReference>
<dbReference type="InterPro" id="IPR025303">
    <property type="entry name" value="PdaC"/>
</dbReference>
<protein>
    <recommendedName>
        <fullName evidence="6">DUF3298 domain-containing protein</fullName>
    </recommendedName>
</protein>
<evidence type="ECO:0000313" key="5">
    <source>
        <dbReference type="Proteomes" id="UP000190166"/>
    </source>
</evidence>
<sequence length="372" mass="41527">MKRVSLLVLLIAVALLSCHTRNNNNGKAPANTANIIVPLASTPLFYTQLKGKLGNKEITMQLLKTAPHLFRGYYCDDSTGQPISLWGTLDSTLVNIYEETNNSSEDRLFSGYFSDDGKFKGVWHGDGTSYHFELHTDLKNAVPLKVFYQIDSARLAPSISKSPVGTVSNSIIWPDSLVDSTIARFIIGQVTGNSRATDPQKFLRKGIDSFILSYRYSAKDADSTEFNDNTTAVSWNWTTDNDMKVVYNTWPLLVIEKYAYDFTGGAHGNWGATYYTLDLSKRKVLTPDDIFKPGYKEALSGLLDKAFRKRFNMSEEDALDQNLLVKNIPPNNNMIVTGKGVAFSYVPYEIGPYALGQVTLYIPLSEMKSILK</sequence>
<keyword evidence="1" id="KW-0732">Signal</keyword>
<dbReference type="InterPro" id="IPR037126">
    <property type="entry name" value="PdaC/RsiV-like_sf"/>
</dbReference>
<evidence type="ECO:0000313" key="4">
    <source>
        <dbReference type="EMBL" id="SKD08116.1"/>
    </source>
</evidence>
<dbReference type="Gene3D" id="3.90.640.20">
    <property type="entry name" value="Heat-shock cognate protein, ATPase"/>
    <property type="match status" value="1"/>
</dbReference>
<proteinExistence type="predicted"/>
<dbReference type="PROSITE" id="PS51257">
    <property type="entry name" value="PROKAR_LIPOPROTEIN"/>
    <property type="match status" value="1"/>
</dbReference>
<dbReference type="Pfam" id="PF11738">
    <property type="entry name" value="DUF3298"/>
    <property type="match status" value="1"/>
</dbReference>
<feature type="signal peptide" evidence="1">
    <location>
        <begin position="1"/>
        <end position="20"/>
    </location>
</feature>
<gene>
    <name evidence="4" type="ORF">SAMN05660461_4068</name>
</gene>
<evidence type="ECO:0008006" key="6">
    <source>
        <dbReference type="Google" id="ProtNLM"/>
    </source>
</evidence>
<feature type="chain" id="PRO_5013160261" description="DUF3298 domain-containing protein" evidence="1">
    <location>
        <begin position="21"/>
        <end position="372"/>
    </location>
</feature>
<name>A0A1T5P637_9BACT</name>
<dbReference type="RefSeq" id="WP_159454371.1">
    <property type="nucleotide sequence ID" value="NZ_FUZZ01000003.1"/>
</dbReference>
<dbReference type="Gene3D" id="3.30.565.40">
    <property type="entry name" value="Fervidobacterium nodosum Rt17-B1 like"/>
    <property type="match status" value="1"/>
</dbReference>
<evidence type="ECO:0000256" key="1">
    <source>
        <dbReference type="SAM" id="SignalP"/>
    </source>
</evidence>
<evidence type="ECO:0000259" key="2">
    <source>
        <dbReference type="Pfam" id="PF11738"/>
    </source>
</evidence>
<feature type="domain" description="Deacetylase PdaC" evidence="3">
    <location>
        <begin position="201"/>
        <end position="269"/>
    </location>
</feature>
<evidence type="ECO:0000259" key="3">
    <source>
        <dbReference type="Pfam" id="PF13739"/>
    </source>
</evidence>
<dbReference type="Pfam" id="PF13739">
    <property type="entry name" value="PdaC"/>
    <property type="match status" value="1"/>
</dbReference>
<dbReference type="Proteomes" id="UP000190166">
    <property type="component" value="Unassembled WGS sequence"/>
</dbReference>
<organism evidence="4 5">
    <name type="scientific">Chitinophaga ginsengisegetis</name>
    <dbReference type="NCBI Taxonomy" id="393003"/>
    <lineage>
        <taxon>Bacteria</taxon>
        <taxon>Pseudomonadati</taxon>
        <taxon>Bacteroidota</taxon>
        <taxon>Chitinophagia</taxon>
        <taxon>Chitinophagales</taxon>
        <taxon>Chitinophagaceae</taxon>
        <taxon>Chitinophaga</taxon>
    </lineage>
</organism>
<feature type="domain" description="DUF3298" evidence="2">
    <location>
        <begin position="288"/>
        <end position="365"/>
    </location>
</feature>
<accession>A0A1T5P637</accession>
<reference evidence="5" key="1">
    <citation type="submission" date="2017-02" db="EMBL/GenBank/DDBJ databases">
        <authorList>
            <person name="Varghese N."/>
            <person name="Submissions S."/>
        </authorList>
    </citation>
    <scope>NUCLEOTIDE SEQUENCE [LARGE SCALE GENOMIC DNA]</scope>
    <source>
        <strain evidence="5">DSM 18108</strain>
    </source>
</reference>